<keyword evidence="2 3" id="KW-0378">Hydrolase</keyword>
<sequence>MVRPMNPKPPESHLDLPYRPCVGIMLIAPSGLVFVGRRRQEAGPEHVDGDRAWQMPQGGIDDGEEPLAAALRELHEETNVSTESVVLLGETSDWLAYDLPPTVLKQAWKGRYRGQMQKWFAFGLVGNEVEIDVLSPGGGLHKSEFDAWRWEAMAGLADLIVPFKRPVYEAVVTEFAGLAGWRERAPRSAIAR</sequence>
<feature type="domain" description="Nudix hydrolase" evidence="4">
    <location>
        <begin position="17"/>
        <end position="173"/>
    </location>
</feature>
<comment type="cofactor">
    <cofactor evidence="1">
        <name>Mg(2+)</name>
        <dbReference type="ChEBI" id="CHEBI:18420"/>
    </cofactor>
</comment>
<comment type="cofactor">
    <cofactor evidence="3">
        <name>a divalent metal cation</name>
        <dbReference type="ChEBI" id="CHEBI:60240"/>
    </cofactor>
</comment>
<dbReference type="InterPro" id="IPR015797">
    <property type="entry name" value="NUDIX_hydrolase-like_dom_sf"/>
</dbReference>
<organism evidence="5 6">
    <name type="scientific">Methylobacterium marchantiae</name>
    <dbReference type="NCBI Taxonomy" id="600331"/>
    <lineage>
        <taxon>Bacteria</taxon>
        <taxon>Pseudomonadati</taxon>
        <taxon>Pseudomonadota</taxon>
        <taxon>Alphaproteobacteria</taxon>
        <taxon>Hyphomicrobiales</taxon>
        <taxon>Methylobacteriaceae</taxon>
        <taxon>Methylobacterium</taxon>
    </lineage>
</organism>
<dbReference type="Proteomes" id="UP001597176">
    <property type="component" value="Unassembled WGS sequence"/>
</dbReference>
<dbReference type="PROSITE" id="PS00893">
    <property type="entry name" value="NUDIX_BOX"/>
    <property type="match status" value="1"/>
</dbReference>
<accession>A0ABW3WTH5</accession>
<evidence type="ECO:0000256" key="1">
    <source>
        <dbReference type="ARBA" id="ARBA00001946"/>
    </source>
</evidence>
<evidence type="ECO:0000313" key="6">
    <source>
        <dbReference type="Proteomes" id="UP001597176"/>
    </source>
</evidence>
<dbReference type="Gene3D" id="3.90.79.10">
    <property type="entry name" value="Nucleoside Triphosphate Pyrophosphohydrolase"/>
    <property type="match status" value="1"/>
</dbReference>
<dbReference type="InterPro" id="IPR022927">
    <property type="entry name" value="RppH"/>
</dbReference>
<dbReference type="InterPro" id="IPR000086">
    <property type="entry name" value="NUDIX_hydrolase_dom"/>
</dbReference>
<dbReference type="CDD" id="cd03671">
    <property type="entry name" value="NUDIX_Ap4A_hydrolase_plant_like"/>
    <property type="match status" value="1"/>
</dbReference>
<dbReference type="Pfam" id="PF00293">
    <property type="entry name" value="NUDIX"/>
    <property type="match status" value="1"/>
</dbReference>
<dbReference type="PROSITE" id="PS51462">
    <property type="entry name" value="NUDIX"/>
    <property type="match status" value="1"/>
</dbReference>
<keyword evidence="6" id="KW-1185">Reference proteome</keyword>
<dbReference type="RefSeq" id="WP_238206916.1">
    <property type="nucleotide sequence ID" value="NZ_JBHTND010000001.1"/>
</dbReference>
<dbReference type="HAMAP" id="MF_00298">
    <property type="entry name" value="Nudix_RppH"/>
    <property type="match status" value="1"/>
</dbReference>
<evidence type="ECO:0000256" key="3">
    <source>
        <dbReference type="HAMAP-Rule" id="MF_00298"/>
    </source>
</evidence>
<comment type="function">
    <text evidence="3">Accelerates the degradation of transcripts by removing pyrophosphate from the 5'-end of triphosphorylated RNA, leading to a more labile monophosphorylated state that can stimulate subsequent ribonuclease cleavage.</text>
</comment>
<dbReference type="PANTHER" id="PTHR11839">
    <property type="entry name" value="UDP/ADP-SUGAR PYROPHOSPHATASE"/>
    <property type="match status" value="1"/>
</dbReference>
<evidence type="ECO:0000313" key="5">
    <source>
        <dbReference type="EMBL" id="MFD1300195.1"/>
    </source>
</evidence>
<gene>
    <name evidence="3" type="primary">rppH</name>
    <name evidence="3" type="synonym">nudH</name>
    <name evidence="5" type="ORF">ACFQ4G_01160</name>
</gene>
<comment type="caution">
    <text evidence="5">The sequence shown here is derived from an EMBL/GenBank/DDBJ whole genome shotgun (WGS) entry which is preliminary data.</text>
</comment>
<dbReference type="SUPFAM" id="SSF55811">
    <property type="entry name" value="Nudix"/>
    <property type="match status" value="1"/>
</dbReference>
<name>A0ABW3WTH5_9HYPH</name>
<comment type="similarity">
    <text evidence="3">Belongs to the Nudix hydrolase family. RppH subfamily.</text>
</comment>
<reference evidence="6" key="1">
    <citation type="journal article" date="2019" name="Int. J. Syst. Evol. Microbiol.">
        <title>The Global Catalogue of Microorganisms (GCM) 10K type strain sequencing project: providing services to taxonomists for standard genome sequencing and annotation.</title>
        <authorList>
            <consortium name="The Broad Institute Genomics Platform"/>
            <consortium name="The Broad Institute Genome Sequencing Center for Infectious Disease"/>
            <person name="Wu L."/>
            <person name="Ma J."/>
        </authorList>
    </citation>
    <scope>NUCLEOTIDE SEQUENCE [LARGE SCALE GENOMIC DNA]</scope>
    <source>
        <strain evidence="6">CCUG 56108</strain>
    </source>
</reference>
<dbReference type="InterPro" id="IPR020084">
    <property type="entry name" value="NUDIX_hydrolase_CS"/>
</dbReference>
<evidence type="ECO:0000259" key="4">
    <source>
        <dbReference type="PROSITE" id="PS51462"/>
    </source>
</evidence>
<dbReference type="EC" id="3.6.1.-" evidence="3"/>
<proteinExistence type="inferred from homology"/>
<dbReference type="NCBIfam" id="NF001938">
    <property type="entry name" value="PRK00714.1-5"/>
    <property type="match status" value="1"/>
</dbReference>
<evidence type="ECO:0000256" key="2">
    <source>
        <dbReference type="ARBA" id="ARBA00022801"/>
    </source>
</evidence>
<dbReference type="PANTHER" id="PTHR11839:SF22">
    <property type="entry name" value="NUDIX HYDROLASE 26, CHLOROPLASTIC"/>
    <property type="match status" value="1"/>
</dbReference>
<feature type="short sequence motif" description="Nudix box" evidence="3">
    <location>
        <begin position="58"/>
        <end position="79"/>
    </location>
</feature>
<protein>
    <recommendedName>
        <fullName evidence="3">RNA pyrophosphohydrolase</fullName>
        <ecNumber evidence="3">3.6.1.-</ecNumber>
    </recommendedName>
    <alternativeName>
        <fullName evidence="3">(Di)nucleoside polyphosphate hydrolase</fullName>
    </alternativeName>
</protein>
<dbReference type="GO" id="GO:0016787">
    <property type="term" value="F:hydrolase activity"/>
    <property type="evidence" value="ECO:0007669"/>
    <property type="project" value="UniProtKB-KW"/>
</dbReference>
<dbReference type="EMBL" id="JBHTND010000001">
    <property type="protein sequence ID" value="MFD1300195.1"/>
    <property type="molecule type" value="Genomic_DNA"/>
</dbReference>